<comment type="caution">
    <text evidence="2">The sequence shown here is derived from an EMBL/GenBank/DDBJ whole genome shotgun (WGS) entry which is preliminary data.</text>
</comment>
<name>A0A9D9GY69_9BACT</name>
<evidence type="ECO:0000313" key="3">
    <source>
        <dbReference type="Proteomes" id="UP000823635"/>
    </source>
</evidence>
<protein>
    <submittedName>
        <fullName evidence="2">SoxR reducing system RseC family protein</fullName>
    </submittedName>
</protein>
<feature type="transmembrane region" description="Helical" evidence="1">
    <location>
        <begin position="105"/>
        <end position="125"/>
    </location>
</feature>
<evidence type="ECO:0000256" key="1">
    <source>
        <dbReference type="SAM" id="Phobius"/>
    </source>
</evidence>
<dbReference type="PANTHER" id="PTHR35867">
    <property type="entry name" value="PROTEIN RSEC"/>
    <property type="match status" value="1"/>
</dbReference>
<organism evidence="2 3">
    <name type="scientific">Candidatus Egerieousia excrementavium</name>
    <dbReference type="NCBI Taxonomy" id="2840778"/>
    <lineage>
        <taxon>Bacteria</taxon>
        <taxon>Pseudomonadati</taxon>
        <taxon>Bacteroidota</taxon>
        <taxon>Bacteroidia</taxon>
        <taxon>Bacteroidales</taxon>
        <taxon>Candidatus Egerieousia</taxon>
    </lineage>
</organism>
<dbReference type="EMBL" id="JADINB010000042">
    <property type="protein sequence ID" value="MBO8428662.1"/>
    <property type="molecule type" value="Genomic_DNA"/>
</dbReference>
<reference evidence="2" key="1">
    <citation type="submission" date="2020-10" db="EMBL/GenBank/DDBJ databases">
        <authorList>
            <person name="Gilroy R."/>
        </authorList>
    </citation>
    <scope>NUCLEOTIDE SEQUENCE</scope>
    <source>
        <strain evidence="2">15467</strain>
    </source>
</reference>
<dbReference type="AlphaFoldDB" id="A0A9D9GY69"/>
<keyword evidence="1" id="KW-0812">Transmembrane</keyword>
<gene>
    <name evidence="2" type="ORF">IAC68_01860</name>
</gene>
<sequence length="142" mass="15969">MGKNIEIRHRGRVCAVTQDGVMVEILNKSMCAACHARSLCSLGDEQIKTISIRDCDSSRFSTGEEVEVVMRQTMGLKAVLFSYVYPLIILMILLLSLPRLNISELFSALLAVLAVAIYYLFLYLCRDRIAKSFIFTIAKLNN</sequence>
<dbReference type="InterPro" id="IPR007359">
    <property type="entry name" value="SigmaE_reg_RseC_MucC"/>
</dbReference>
<dbReference type="Pfam" id="PF04246">
    <property type="entry name" value="RseC_MucC"/>
    <property type="match status" value="1"/>
</dbReference>
<keyword evidence="1" id="KW-1133">Transmembrane helix</keyword>
<keyword evidence="1" id="KW-0472">Membrane</keyword>
<evidence type="ECO:0000313" key="2">
    <source>
        <dbReference type="EMBL" id="MBO8428662.1"/>
    </source>
</evidence>
<dbReference type="Proteomes" id="UP000823635">
    <property type="component" value="Unassembled WGS sequence"/>
</dbReference>
<dbReference type="PANTHER" id="PTHR35867:SF1">
    <property type="entry name" value="PROTEIN RSEC"/>
    <property type="match status" value="1"/>
</dbReference>
<reference evidence="2" key="2">
    <citation type="journal article" date="2021" name="PeerJ">
        <title>Extensive microbial diversity within the chicken gut microbiome revealed by metagenomics and culture.</title>
        <authorList>
            <person name="Gilroy R."/>
            <person name="Ravi A."/>
            <person name="Getino M."/>
            <person name="Pursley I."/>
            <person name="Horton D.L."/>
            <person name="Alikhan N.F."/>
            <person name="Baker D."/>
            <person name="Gharbi K."/>
            <person name="Hall N."/>
            <person name="Watson M."/>
            <person name="Adriaenssens E.M."/>
            <person name="Foster-Nyarko E."/>
            <person name="Jarju S."/>
            <person name="Secka A."/>
            <person name="Antonio M."/>
            <person name="Oren A."/>
            <person name="Chaudhuri R.R."/>
            <person name="La Ragione R."/>
            <person name="Hildebrand F."/>
            <person name="Pallen M.J."/>
        </authorList>
    </citation>
    <scope>NUCLEOTIDE SEQUENCE</scope>
    <source>
        <strain evidence="2">15467</strain>
    </source>
</reference>
<feature type="transmembrane region" description="Helical" evidence="1">
    <location>
        <begin position="80"/>
        <end position="99"/>
    </location>
</feature>
<accession>A0A9D9GY69</accession>
<proteinExistence type="predicted"/>